<dbReference type="RefSeq" id="WP_170221927.1">
    <property type="nucleotide sequence ID" value="NZ_BAABCI010000022.1"/>
</dbReference>
<protein>
    <submittedName>
        <fullName evidence="1">Uncharacterized protein</fullName>
    </submittedName>
</protein>
<dbReference type="AlphaFoldDB" id="A0A542EIW6"/>
<reference evidence="1 2" key="1">
    <citation type="submission" date="2019-06" db="EMBL/GenBank/DDBJ databases">
        <title>Sequencing the genomes of 1000 actinobacteria strains.</title>
        <authorList>
            <person name="Klenk H.-P."/>
        </authorList>
    </citation>
    <scope>NUCLEOTIDE SEQUENCE [LARGE SCALE GENOMIC DNA]</scope>
    <source>
        <strain evidence="1 2">DSM 19828</strain>
    </source>
</reference>
<dbReference type="Proteomes" id="UP000320806">
    <property type="component" value="Unassembled WGS sequence"/>
</dbReference>
<evidence type="ECO:0000313" key="1">
    <source>
        <dbReference type="EMBL" id="TQJ15285.1"/>
    </source>
</evidence>
<proteinExistence type="predicted"/>
<gene>
    <name evidence="1" type="ORF">FB459_2824</name>
</gene>
<dbReference type="EMBL" id="VFMO01000001">
    <property type="protein sequence ID" value="TQJ15285.1"/>
    <property type="molecule type" value="Genomic_DNA"/>
</dbReference>
<comment type="caution">
    <text evidence="1">The sequence shown here is derived from an EMBL/GenBank/DDBJ whole genome shotgun (WGS) entry which is preliminary data.</text>
</comment>
<name>A0A542EIW6_9MICO</name>
<keyword evidence="2" id="KW-1185">Reference proteome</keyword>
<accession>A0A542EIW6</accession>
<organism evidence="1 2">
    <name type="scientific">Yimella lutea</name>
    <dbReference type="NCBI Taxonomy" id="587872"/>
    <lineage>
        <taxon>Bacteria</taxon>
        <taxon>Bacillati</taxon>
        <taxon>Actinomycetota</taxon>
        <taxon>Actinomycetes</taxon>
        <taxon>Micrococcales</taxon>
        <taxon>Dermacoccaceae</taxon>
        <taxon>Yimella</taxon>
    </lineage>
</organism>
<sequence>MVLTDARSALKSAGVEASVHAKDAMFGVLVESNFVVCEQEPINERMVRLEVAKHGCR</sequence>
<evidence type="ECO:0000313" key="2">
    <source>
        <dbReference type="Proteomes" id="UP000320806"/>
    </source>
</evidence>